<organism evidence="2 3">
    <name type="scientific">Trifolium medium</name>
    <dbReference type="NCBI Taxonomy" id="97028"/>
    <lineage>
        <taxon>Eukaryota</taxon>
        <taxon>Viridiplantae</taxon>
        <taxon>Streptophyta</taxon>
        <taxon>Embryophyta</taxon>
        <taxon>Tracheophyta</taxon>
        <taxon>Spermatophyta</taxon>
        <taxon>Magnoliopsida</taxon>
        <taxon>eudicotyledons</taxon>
        <taxon>Gunneridae</taxon>
        <taxon>Pentapetalae</taxon>
        <taxon>rosids</taxon>
        <taxon>fabids</taxon>
        <taxon>Fabales</taxon>
        <taxon>Fabaceae</taxon>
        <taxon>Papilionoideae</taxon>
        <taxon>50 kb inversion clade</taxon>
        <taxon>NPAAA clade</taxon>
        <taxon>Hologalegina</taxon>
        <taxon>IRL clade</taxon>
        <taxon>Trifolieae</taxon>
        <taxon>Trifolium</taxon>
    </lineage>
</organism>
<feature type="non-terminal residue" evidence="2">
    <location>
        <position position="26"/>
    </location>
</feature>
<evidence type="ECO:0000313" key="2">
    <source>
        <dbReference type="EMBL" id="MCI65723.1"/>
    </source>
</evidence>
<dbReference type="AlphaFoldDB" id="A0A392TX57"/>
<feature type="region of interest" description="Disordered" evidence="1">
    <location>
        <begin position="1"/>
        <end position="26"/>
    </location>
</feature>
<reference evidence="2 3" key="1">
    <citation type="journal article" date="2018" name="Front. Plant Sci.">
        <title>Red Clover (Trifolium pratense) and Zigzag Clover (T. medium) - A Picture of Genomic Similarities and Differences.</title>
        <authorList>
            <person name="Dluhosova J."/>
            <person name="Istvanek J."/>
            <person name="Nedelnik J."/>
            <person name="Repkova J."/>
        </authorList>
    </citation>
    <scope>NUCLEOTIDE SEQUENCE [LARGE SCALE GENOMIC DNA]</scope>
    <source>
        <strain evidence="3">cv. 10/8</strain>
        <tissue evidence="2">Leaf</tissue>
    </source>
</reference>
<evidence type="ECO:0000256" key="1">
    <source>
        <dbReference type="SAM" id="MobiDB-lite"/>
    </source>
</evidence>
<name>A0A392TX57_9FABA</name>
<keyword evidence="3" id="KW-1185">Reference proteome</keyword>
<proteinExistence type="predicted"/>
<comment type="caution">
    <text evidence="2">The sequence shown here is derived from an EMBL/GenBank/DDBJ whole genome shotgun (WGS) entry which is preliminary data.</text>
</comment>
<sequence length="26" mass="2800">MDCVLTSDILGSRARRPSDTAPGYMS</sequence>
<accession>A0A392TX57</accession>
<protein>
    <submittedName>
        <fullName evidence="2">Uncharacterized protein</fullName>
    </submittedName>
</protein>
<dbReference type="EMBL" id="LXQA010681177">
    <property type="protein sequence ID" value="MCI65723.1"/>
    <property type="molecule type" value="Genomic_DNA"/>
</dbReference>
<evidence type="ECO:0000313" key="3">
    <source>
        <dbReference type="Proteomes" id="UP000265520"/>
    </source>
</evidence>
<dbReference type="Proteomes" id="UP000265520">
    <property type="component" value="Unassembled WGS sequence"/>
</dbReference>